<evidence type="ECO:0000256" key="2">
    <source>
        <dbReference type="ARBA" id="ARBA00005623"/>
    </source>
</evidence>
<dbReference type="InterPro" id="IPR019790">
    <property type="entry name" value="Xul5P/Fru6P_PKetolase_CS"/>
</dbReference>
<evidence type="ECO:0000256" key="3">
    <source>
        <dbReference type="ARBA" id="ARBA00023052"/>
    </source>
</evidence>
<dbReference type="PANTHER" id="PTHR31273">
    <property type="entry name" value="PHOSPHOKETOLASE-RELATED"/>
    <property type="match status" value="1"/>
</dbReference>
<gene>
    <name evidence="7" type="ORF">E4T82_04355</name>
</gene>
<dbReference type="GO" id="GO:0016832">
    <property type="term" value="F:aldehyde-lyase activity"/>
    <property type="evidence" value="ECO:0007669"/>
    <property type="project" value="InterPro"/>
</dbReference>
<comment type="cofactor">
    <cofactor evidence="1">
        <name>thiamine diphosphate</name>
        <dbReference type="ChEBI" id="CHEBI:58937"/>
    </cofactor>
</comment>
<sequence>MTHLFDSPEYLAKVDAWWRAANYISAAQMYLKDNPLLKREVVENDLKAHPIGHWGTVPGQNFIYAHLNRAINKYNLNMFYIEGPGHGGQVMVANSYLDGSYTELNPDIPQTEEGFQKLCKIFSFPGGIASHAAPETPGSIHEGGELGYALSHAAGSVLDNPNIIAATVIGDGEAETGPLMAGWFANTFINPVNDGAVLPILYLNGGKIHNPTILERKTDEELAHFFKGLGWSPIFVDVTSSNFEAAHQAMANTIDSAVEMIQALQAEARKGAAEKATMPAWPVIIARIPKGWTGPKAWEGTPIEGGFRAHQVPIPVDAHHMEHIDALLDWLHSYRPEELFDENGTLLPEIAEISPKGERRMSMNPITNAGVIKPMNTADWKKHAFDIETPGSILAQDMIEFGKYVADLVEANPDNFRVFGPDETKSNRLNAVFTKTNRQWLGRRKESYDEWLSPVGRVIDSQLSEHQAEGLLEGYVLTGRHGFFASYESFLRVVDTMITQHFKWLRKSKTHTTWRKNYPALNLIATSTVFQQDHNGYTHQDPGILTHLSEKTPEYIREYLPADTNSLLAVMDKAFKDEDVINLVVTSKHPRPQFYSVAEAEELIEKGYKVIDWASTVSAEEEPDVVFAAAGTEPNLEALAAISILHKAFPDLKIRFVNVVDILKLRHPELDPRGLSDEEFDAVFTTDKPIIFAFHAYEGMIRDIFFRRHNHNLHVHGYRENGDITTPFDMRVMSELDRFHLAQDAALAALGQEAQAFAEKMDQTVAYHKEYIREHGDDIPEVQNWKWEPLNR</sequence>
<dbReference type="InterPro" id="IPR029061">
    <property type="entry name" value="THDP-binding"/>
</dbReference>
<dbReference type="Gene3D" id="3.40.50.970">
    <property type="match status" value="2"/>
</dbReference>
<dbReference type="STRING" id="1432788.BU202_07735"/>
<keyword evidence="4" id="KW-0456">Lyase</keyword>
<dbReference type="PROSITE" id="PS60003">
    <property type="entry name" value="PHOSPHOKETOLASE_2"/>
    <property type="match status" value="1"/>
</dbReference>
<dbReference type="Pfam" id="PF03894">
    <property type="entry name" value="XFP"/>
    <property type="match status" value="1"/>
</dbReference>
<dbReference type="RefSeq" id="WP_135181644.1">
    <property type="nucleotide sequence ID" value="NZ_JADGKZ010000004.1"/>
</dbReference>
<dbReference type="NCBIfam" id="NF003618">
    <property type="entry name" value="PRK05261.1-3"/>
    <property type="match status" value="1"/>
</dbReference>
<evidence type="ECO:0000313" key="8">
    <source>
        <dbReference type="Proteomes" id="UP000297253"/>
    </source>
</evidence>
<name>A0A4Y9JB40_9STRE</name>
<dbReference type="OrthoDB" id="9768449at2"/>
<comment type="similarity">
    <text evidence="2">Belongs to the XFP family.</text>
</comment>
<dbReference type="PROSITE" id="PS60002">
    <property type="entry name" value="PHOSPHOKETOLASE_1"/>
    <property type="match status" value="1"/>
</dbReference>
<dbReference type="NCBIfam" id="NF003619">
    <property type="entry name" value="PRK05261.1-4"/>
    <property type="match status" value="1"/>
</dbReference>
<keyword evidence="3" id="KW-0786">Thiamine pyrophosphate</keyword>
<dbReference type="PANTHER" id="PTHR31273:SF1">
    <property type="entry name" value="PHOSPHOKETOLASE-RELATED"/>
    <property type="match status" value="1"/>
</dbReference>
<dbReference type="Gene3D" id="3.40.50.920">
    <property type="match status" value="1"/>
</dbReference>
<evidence type="ECO:0000313" key="7">
    <source>
        <dbReference type="EMBL" id="TFU98240.1"/>
    </source>
</evidence>
<evidence type="ECO:0000256" key="1">
    <source>
        <dbReference type="ARBA" id="ARBA00001964"/>
    </source>
</evidence>
<dbReference type="Pfam" id="PF09363">
    <property type="entry name" value="XFP_C"/>
    <property type="match status" value="1"/>
</dbReference>
<dbReference type="InterPro" id="IPR009014">
    <property type="entry name" value="Transketo_C/PFOR_II"/>
</dbReference>
<dbReference type="InterPro" id="IPR005593">
    <property type="entry name" value="Xul5P/Fru6P_PKetolase"/>
</dbReference>
<dbReference type="InterPro" id="IPR019789">
    <property type="entry name" value="Xul5P/Fru6P_PKetolase_ThDP_BS"/>
</dbReference>
<protein>
    <submittedName>
        <fullName evidence="7">Phosphoketolase family protein</fullName>
    </submittedName>
</protein>
<dbReference type="Pfam" id="PF09364">
    <property type="entry name" value="XFP_N"/>
    <property type="match status" value="1"/>
</dbReference>
<organism evidence="7 8">
    <name type="scientific">Streptococcus cuniculi</name>
    <dbReference type="NCBI Taxonomy" id="1432788"/>
    <lineage>
        <taxon>Bacteria</taxon>
        <taxon>Bacillati</taxon>
        <taxon>Bacillota</taxon>
        <taxon>Bacilli</taxon>
        <taxon>Lactobacillales</taxon>
        <taxon>Streptococcaceae</taxon>
        <taxon>Streptococcus</taxon>
    </lineage>
</organism>
<dbReference type="SUPFAM" id="SSF52518">
    <property type="entry name" value="Thiamin diphosphate-binding fold (THDP-binding)"/>
    <property type="match status" value="2"/>
</dbReference>
<dbReference type="InterPro" id="IPR018969">
    <property type="entry name" value="Xul5P/Fru6P_PKetolase_C"/>
</dbReference>
<comment type="caution">
    <text evidence="7">The sequence shown here is derived from an EMBL/GenBank/DDBJ whole genome shotgun (WGS) entry which is preliminary data.</text>
</comment>
<proteinExistence type="inferred from homology"/>
<evidence type="ECO:0000256" key="4">
    <source>
        <dbReference type="ARBA" id="ARBA00023239"/>
    </source>
</evidence>
<dbReference type="EMBL" id="SPPD01000004">
    <property type="protein sequence ID" value="TFU98240.1"/>
    <property type="molecule type" value="Genomic_DNA"/>
</dbReference>
<dbReference type="InterPro" id="IPR018970">
    <property type="entry name" value="Xul5P/Fru6P_PKetolase_N"/>
</dbReference>
<evidence type="ECO:0000259" key="5">
    <source>
        <dbReference type="Pfam" id="PF09363"/>
    </source>
</evidence>
<feature type="domain" description="Xylulose 5-phosphate/Fructose 6-phosphate phosphoketolase N-terminal" evidence="6">
    <location>
        <begin position="7"/>
        <end position="371"/>
    </location>
</feature>
<feature type="domain" description="Xylulose 5-phosphate/Fructose 6-phosphate phosphoketolase C-terminal" evidence="5">
    <location>
        <begin position="588"/>
        <end position="787"/>
    </location>
</feature>
<dbReference type="AlphaFoldDB" id="A0A4Y9JB40"/>
<dbReference type="Proteomes" id="UP000297253">
    <property type="component" value="Unassembled WGS sequence"/>
</dbReference>
<accession>A0A4Y9JB40</accession>
<reference evidence="7 8" key="1">
    <citation type="submission" date="2019-03" db="EMBL/GenBank/DDBJ databases">
        <title>Diversity of the mouse oral microbiome.</title>
        <authorList>
            <person name="Joseph S."/>
            <person name="Aduse-Opoku J."/>
            <person name="Curtis M."/>
            <person name="Wade W."/>
            <person name="Hashim A."/>
        </authorList>
    </citation>
    <scope>NUCLEOTIDE SEQUENCE [LARGE SCALE GENOMIC DNA]</scope>
    <source>
        <strain evidence="7 8">WM131</strain>
    </source>
</reference>
<dbReference type="GO" id="GO:0005975">
    <property type="term" value="P:carbohydrate metabolic process"/>
    <property type="evidence" value="ECO:0007669"/>
    <property type="project" value="InterPro"/>
</dbReference>
<dbReference type="PIRSF" id="PIRSF017245">
    <property type="entry name" value="Phosphoketolase"/>
    <property type="match status" value="1"/>
</dbReference>
<evidence type="ECO:0000259" key="6">
    <source>
        <dbReference type="Pfam" id="PF09364"/>
    </source>
</evidence>